<proteinExistence type="predicted"/>
<accession>A0A2N0DHC9</accession>
<evidence type="ECO:0000313" key="2">
    <source>
        <dbReference type="EMBL" id="PKA45509.1"/>
    </source>
</evidence>
<reference evidence="2 3" key="2">
    <citation type="submission" date="2017-12" db="EMBL/GenBank/DDBJ databases">
        <title>Genome sequence of Rhizobium sullae HCNT1 isolated from Sulla coronaria nodules and featuring peculiar denitrification phenotypes.</title>
        <authorList>
            <person name="De Diego-Diaz B."/>
            <person name="Treu L."/>
            <person name="Campanaro S."/>
            <person name="Da Silva Duarte V."/>
            <person name="Basaglia M."/>
            <person name="Favaro L."/>
            <person name="Casella S."/>
            <person name="Squartini A."/>
        </authorList>
    </citation>
    <scope>NUCLEOTIDE SEQUENCE [LARGE SCALE GENOMIC DNA]</scope>
    <source>
        <strain evidence="2 3">HCNT1</strain>
    </source>
</reference>
<protein>
    <submittedName>
        <fullName evidence="2">Uncharacterized protein</fullName>
    </submittedName>
</protein>
<dbReference type="AlphaFoldDB" id="A0A2N0DHC9"/>
<evidence type="ECO:0000313" key="3">
    <source>
        <dbReference type="Proteomes" id="UP000232164"/>
    </source>
</evidence>
<evidence type="ECO:0000256" key="1">
    <source>
        <dbReference type="SAM" id="MobiDB-lite"/>
    </source>
</evidence>
<sequence length="96" mass="10767">MTYRRTSRGSIHVRGFVEVGTTTTLDTYHFALEAIARGARSRQCSLEVPAPRQFRISGTPLHRIHGSGMRQYRPVEGPGPIKQRASGIGPWGYCRR</sequence>
<organism evidence="2 3">
    <name type="scientific">Rhizobium sullae</name>
    <name type="common">Rhizobium hedysari</name>
    <dbReference type="NCBI Taxonomy" id="50338"/>
    <lineage>
        <taxon>Bacteria</taxon>
        <taxon>Pseudomonadati</taxon>
        <taxon>Pseudomonadota</taxon>
        <taxon>Alphaproteobacteria</taxon>
        <taxon>Hyphomicrobiales</taxon>
        <taxon>Rhizobiaceae</taxon>
        <taxon>Rhizobium/Agrobacterium group</taxon>
        <taxon>Rhizobium</taxon>
    </lineage>
</organism>
<gene>
    <name evidence="2" type="ORF">CWR43_00270</name>
</gene>
<feature type="region of interest" description="Disordered" evidence="1">
    <location>
        <begin position="60"/>
        <end position="96"/>
    </location>
</feature>
<comment type="caution">
    <text evidence="2">The sequence shown here is derived from an EMBL/GenBank/DDBJ whole genome shotgun (WGS) entry which is preliminary data.</text>
</comment>
<reference evidence="2 3" key="1">
    <citation type="submission" date="2017-11" db="EMBL/GenBank/DDBJ databases">
        <authorList>
            <person name="Han C.G."/>
        </authorList>
    </citation>
    <scope>NUCLEOTIDE SEQUENCE [LARGE SCALE GENOMIC DNA]</scope>
    <source>
        <strain evidence="2 3">HCNT1</strain>
    </source>
</reference>
<dbReference type="RefSeq" id="WP_100770302.1">
    <property type="nucleotide sequence ID" value="NZ_PIQN01000001.1"/>
</dbReference>
<name>A0A2N0DHC9_RHISU</name>
<dbReference type="EMBL" id="PIQN01000001">
    <property type="protein sequence ID" value="PKA45509.1"/>
    <property type="molecule type" value="Genomic_DNA"/>
</dbReference>
<dbReference type="Proteomes" id="UP000232164">
    <property type="component" value="Unassembled WGS sequence"/>
</dbReference>